<dbReference type="SMART" id="SM00369">
    <property type="entry name" value="LRR_TYP"/>
    <property type="match status" value="4"/>
</dbReference>
<dbReference type="GO" id="GO:0016020">
    <property type="term" value="C:membrane"/>
    <property type="evidence" value="ECO:0007669"/>
    <property type="project" value="UniProtKB-SubCell"/>
</dbReference>
<keyword evidence="4" id="KW-0677">Repeat</keyword>
<evidence type="ECO:0000313" key="9">
    <source>
        <dbReference type="EMBL" id="KAL3778901.1"/>
    </source>
</evidence>
<accession>A0ABD3NU25</accession>
<name>A0ABD3NU25_9STRA</name>
<feature type="domain" description="DUF7495" evidence="8">
    <location>
        <begin position="927"/>
        <end position="1040"/>
    </location>
</feature>
<evidence type="ECO:0000256" key="5">
    <source>
        <dbReference type="ARBA" id="ARBA00022741"/>
    </source>
</evidence>
<dbReference type="Pfam" id="PF13855">
    <property type="entry name" value="LRR_8"/>
    <property type="match status" value="1"/>
</dbReference>
<evidence type="ECO:0000256" key="4">
    <source>
        <dbReference type="ARBA" id="ARBA00022737"/>
    </source>
</evidence>
<keyword evidence="10" id="KW-1185">Reference proteome</keyword>
<dbReference type="Gene3D" id="3.80.10.10">
    <property type="entry name" value="Ribonuclease Inhibitor"/>
    <property type="match status" value="4"/>
</dbReference>
<dbReference type="Pfam" id="PF24325">
    <property type="entry name" value="DUF7495"/>
    <property type="match status" value="1"/>
</dbReference>
<evidence type="ECO:0000256" key="2">
    <source>
        <dbReference type="ARBA" id="ARBA00022614"/>
    </source>
</evidence>
<proteinExistence type="predicted"/>
<protein>
    <recommendedName>
        <fullName evidence="8">DUF7495 domain-containing protein</fullName>
    </recommendedName>
</protein>
<dbReference type="SUPFAM" id="SSF52047">
    <property type="entry name" value="RNI-like"/>
    <property type="match status" value="1"/>
</dbReference>
<dbReference type="Pfam" id="PF00560">
    <property type="entry name" value="LRR_1"/>
    <property type="match status" value="3"/>
</dbReference>
<keyword evidence="3" id="KW-0732">Signal</keyword>
<dbReference type="FunFam" id="3.80.10.10:FF:000041">
    <property type="entry name" value="LRR receptor-like serine/threonine-protein kinase ERECTA"/>
    <property type="match status" value="1"/>
</dbReference>
<dbReference type="EMBL" id="JALLAZ020001194">
    <property type="protein sequence ID" value="KAL3778901.1"/>
    <property type="molecule type" value="Genomic_DNA"/>
</dbReference>
<dbReference type="InterPro" id="IPR001611">
    <property type="entry name" value="Leu-rich_rpt"/>
</dbReference>
<keyword evidence="7" id="KW-0472">Membrane</keyword>
<dbReference type="InterPro" id="IPR003591">
    <property type="entry name" value="Leu-rich_rpt_typical-subtyp"/>
</dbReference>
<keyword evidence="2" id="KW-0433">Leucine-rich repeat</keyword>
<evidence type="ECO:0000256" key="7">
    <source>
        <dbReference type="ARBA" id="ARBA00023136"/>
    </source>
</evidence>
<dbReference type="Proteomes" id="UP001530315">
    <property type="component" value="Unassembled WGS sequence"/>
</dbReference>
<dbReference type="SUPFAM" id="SSF52058">
    <property type="entry name" value="L domain-like"/>
    <property type="match status" value="1"/>
</dbReference>
<dbReference type="InterPro" id="IPR032675">
    <property type="entry name" value="LRR_dom_sf"/>
</dbReference>
<evidence type="ECO:0000256" key="3">
    <source>
        <dbReference type="ARBA" id="ARBA00022729"/>
    </source>
</evidence>
<evidence type="ECO:0000259" key="8">
    <source>
        <dbReference type="Pfam" id="PF24325"/>
    </source>
</evidence>
<comment type="caution">
    <text evidence="9">The sequence shown here is derived from an EMBL/GenBank/DDBJ whole genome shotgun (WGS) entry which is preliminary data.</text>
</comment>
<evidence type="ECO:0000313" key="10">
    <source>
        <dbReference type="Proteomes" id="UP001530315"/>
    </source>
</evidence>
<dbReference type="PANTHER" id="PTHR48053">
    <property type="entry name" value="LEUCINE RICH REPEAT FAMILY PROTEIN, EXPRESSED"/>
    <property type="match status" value="1"/>
</dbReference>
<dbReference type="PANTHER" id="PTHR48053:SF71">
    <property type="entry name" value="LEUCINE RICH REPEAT FAMILY PROTEIN, EXPRESSED"/>
    <property type="match status" value="1"/>
</dbReference>
<evidence type="ECO:0000256" key="1">
    <source>
        <dbReference type="ARBA" id="ARBA00004167"/>
    </source>
</evidence>
<reference evidence="9 10" key="1">
    <citation type="submission" date="2024-10" db="EMBL/GenBank/DDBJ databases">
        <title>Updated reference genomes for cyclostephanoid diatoms.</title>
        <authorList>
            <person name="Roberts W.R."/>
            <person name="Alverson A.J."/>
        </authorList>
    </citation>
    <scope>NUCLEOTIDE SEQUENCE [LARGE SCALE GENOMIC DNA]</scope>
    <source>
        <strain evidence="9 10">AJA276-08</strain>
    </source>
</reference>
<dbReference type="AlphaFoldDB" id="A0ABD3NU25"/>
<sequence length="1043" mass="114479">MLKQSYSDYLRDVGDSDNAKDVASHVISNAQEIWLDHRTNFGKSVEEQTPQYRAYRYMYAKDVLLVTDDVDRILQTHNSLEGGLWGPMITRWNNIKALEFNDNRFGGDIPSELGSMLQLQKLSLHHNNFRGQVPEEICELRDGSLHFLWADCSPMPSTNLPKVKCPIVSCCSICFEGDDDDKGPIAQEPDSTVDNSHVVAGDAESELKLMLSGASFDKGVALEDIQSPQFHAYAWLAADASYADASHAQSYAQQRLLQRYALATFYFATNGPDWVNNDKWLSLLDECSWHGVSGCRDANLDGNAIVSIDLKGNGLQGTIPPEIFGFLQTLSTLSLANNELSGSIPKEIGIMSMVDIIDLGGNHLTSIPSEVGNLNMVSHLFLQGNDFGSQSMPDEVCELRNSGSLTLLWADCTQCSLSCCTTCFSNSSEGGENAVDAEGASDKNDVAITPADLDGKLLTSLKEMSRDNGASLDDLSSPQYKAYNWLVTLGISGTDITSDDHFLQRYGLAVLFFSTSGHGWIQNSMWLTSSDVCDWYLVSCNGEAMITELDLNGNNLVGRIPIELTDVRKLKILDLADNELYGPIPTEFASLQDMEVLRLGGNLLTGNIPPELADLTNLQELYLHANEFTGTSMPEEICALRTQNLNTLWADCVLGDITRVSCEETCCTACFDSDSVNQSQKGDEATQTTGTTQVENQLLRTFLRGHMVGFEQRLDDTESTAYAAYMWLANDEAYNNNLDAFRKLQRFGLATFFISTSPELDWTVLIGWLSSEHECDWYGIFCALNDTVTSISLPNNGLTGTIPPEIALAAKGGKFQALNLAGNSISGEIVEQLGTMTQLELLDLRSNDFTGQIPSQLGELKVLKSLLLQDNELTGNVPAEVCSLRTMGALDELIADFDSGDLGTVSCDIDSCCTGIQLNTEAQFEPVWFSRATGWEGQTYDDAVSFCESVGGKKLCNYETYCPKGERSAPYSIGLNDPPEDMQWAPIGDSYNNWVQIGNFDTDMACMSFESLMNIEGPSWGVSGDESWSSSITGYLMCCRVVD</sequence>
<keyword evidence="5" id="KW-0547">Nucleotide-binding</keyword>
<dbReference type="GO" id="GO:0005524">
    <property type="term" value="F:ATP binding"/>
    <property type="evidence" value="ECO:0007669"/>
    <property type="project" value="UniProtKB-KW"/>
</dbReference>
<comment type="subcellular location">
    <subcellularLocation>
        <location evidence="1">Membrane</location>
        <topology evidence="1">Single-pass membrane protein</topology>
    </subcellularLocation>
</comment>
<dbReference type="FunFam" id="3.80.10.10:FF:000400">
    <property type="entry name" value="Nuclear pore complex protein NUP107"/>
    <property type="match status" value="1"/>
</dbReference>
<gene>
    <name evidence="9" type="ORF">ACHAW5_007233</name>
</gene>
<evidence type="ECO:0000256" key="6">
    <source>
        <dbReference type="ARBA" id="ARBA00022840"/>
    </source>
</evidence>
<dbReference type="InterPro" id="IPR055918">
    <property type="entry name" value="DUF7495"/>
</dbReference>
<keyword evidence="6" id="KW-0067">ATP-binding</keyword>
<organism evidence="9 10">
    <name type="scientific">Stephanodiscus triporus</name>
    <dbReference type="NCBI Taxonomy" id="2934178"/>
    <lineage>
        <taxon>Eukaryota</taxon>
        <taxon>Sar</taxon>
        <taxon>Stramenopiles</taxon>
        <taxon>Ochrophyta</taxon>
        <taxon>Bacillariophyta</taxon>
        <taxon>Coscinodiscophyceae</taxon>
        <taxon>Thalassiosirophycidae</taxon>
        <taxon>Stephanodiscales</taxon>
        <taxon>Stephanodiscaceae</taxon>
        <taxon>Stephanodiscus</taxon>
    </lineage>
</organism>
<dbReference type="InterPro" id="IPR051716">
    <property type="entry name" value="Plant_RL_S/T_kinase"/>
</dbReference>